<keyword evidence="7" id="KW-0449">Lipoprotein</keyword>
<feature type="region of interest" description="Disordered" evidence="5">
    <location>
        <begin position="532"/>
        <end position="551"/>
    </location>
</feature>
<dbReference type="PRINTS" id="PR01021">
    <property type="entry name" value="OMPADOMAIN"/>
</dbReference>
<evidence type="ECO:0000256" key="1">
    <source>
        <dbReference type="ARBA" id="ARBA00004442"/>
    </source>
</evidence>
<dbReference type="SUPFAM" id="SSF103088">
    <property type="entry name" value="OmpA-like"/>
    <property type="match status" value="1"/>
</dbReference>
<keyword evidence="8" id="KW-1185">Reference proteome</keyword>
<evidence type="ECO:0000256" key="4">
    <source>
        <dbReference type="PROSITE-ProRule" id="PRU00473"/>
    </source>
</evidence>
<dbReference type="AlphaFoldDB" id="A0A238K3S2"/>
<evidence type="ECO:0000256" key="3">
    <source>
        <dbReference type="ARBA" id="ARBA00023237"/>
    </source>
</evidence>
<accession>A0A238K3S2</accession>
<evidence type="ECO:0000256" key="5">
    <source>
        <dbReference type="SAM" id="MobiDB-lite"/>
    </source>
</evidence>
<dbReference type="CDD" id="cd07185">
    <property type="entry name" value="OmpA_C-like"/>
    <property type="match status" value="1"/>
</dbReference>
<gene>
    <name evidence="7" type="primary">yiaD_2</name>
    <name evidence="7" type="ORF">PEV8663_01068</name>
</gene>
<keyword evidence="2 4" id="KW-0472">Membrane</keyword>
<dbReference type="Gene3D" id="3.40.1520.20">
    <property type="match status" value="2"/>
</dbReference>
<feature type="domain" description="OmpA-like" evidence="6">
    <location>
        <begin position="486"/>
        <end position="603"/>
    </location>
</feature>
<name>A0A238K3S2_9RHOB</name>
<dbReference type="Gene3D" id="3.30.1330.60">
    <property type="entry name" value="OmpA-like domain"/>
    <property type="match status" value="1"/>
</dbReference>
<dbReference type="RefSeq" id="WP_097803588.1">
    <property type="nucleotide sequence ID" value="NZ_FXYH01000003.1"/>
</dbReference>
<dbReference type="InterPro" id="IPR036737">
    <property type="entry name" value="OmpA-like_sf"/>
</dbReference>
<dbReference type="EMBL" id="FXYH01000003">
    <property type="protein sequence ID" value="SMX37403.1"/>
    <property type="molecule type" value="Genomic_DNA"/>
</dbReference>
<keyword evidence="3" id="KW-0998">Cell outer membrane</keyword>
<evidence type="ECO:0000256" key="2">
    <source>
        <dbReference type="ARBA" id="ARBA00023136"/>
    </source>
</evidence>
<feature type="region of interest" description="Disordered" evidence="5">
    <location>
        <begin position="601"/>
        <end position="653"/>
    </location>
</feature>
<reference evidence="7 8" key="1">
    <citation type="submission" date="2017-05" db="EMBL/GenBank/DDBJ databases">
        <authorList>
            <person name="Song R."/>
            <person name="Chenine A.L."/>
            <person name="Ruprecht R.M."/>
        </authorList>
    </citation>
    <scope>NUCLEOTIDE SEQUENCE [LARGE SCALE GENOMIC DNA]</scope>
    <source>
        <strain evidence="7 8">CECT 8663</strain>
    </source>
</reference>
<dbReference type="OrthoDB" id="5525824at2"/>
<dbReference type="Pfam" id="PF00691">
    <property type="entry name" value="OmpA"/>
    <property type="match status" value="1"/>
</dbReference>
<dbReference type="PROSITE" id="PS51123">
    <property type="entry name" value="OMPA_2"/>
    <property type="match status" value="1"/>
</dbReference>
<comment type="subcellular location">
    <subcellularLocation>
        <location evidence="1">Cell outer membrane</location>
    </subcellularLocation>
</comment>
<feature type="compositionally biased region" description="Polar residues" evidence="5">
    <location>
        <begin position="540"/>
        <end position="551"/>
    </location>
</feature>
<protein>
    <submittedName>
        <fullName evidence="7">Putative lipoprotein YiaD</fullName>
    </submittedName>
</protein>
<dbReference type="InterPro" id="IPR050330">
    <property type="entry name" value="Bact_OuterMem_StrucFunc"/>
</dbReference>
<evidence type="ECO:0000259" key="6">
    <source>
        <dbReference type="PROSITE" id="PS51123"/>
    </source>
</evidence>
<dbReference type="PANTHER" id="PTHR30329:SF21">
    <property type="entry name" value="LIPOPROTEIN YIAD-RELATED"/>
    <property type="match status" value="1"/>
</dbReference>
<dbReference type="InterPro" id="IPR006665">
    <property type="entry name" value="OmpA-like"/>
</dbReference>
<feature type="compositionally biased region" description="Low complexity" evidence="5">
    <location>
        <begin position="611"/>
        <end position="622"/>
    </location>
</feature>
<dbReference type="InterPro" id="IPR006664">
    <property type="entry name" value="OMP_bac"/>
</dbReference>
<feature type="compositionally biased region" description="Acidic residues" evidence="5">
    <location>
        <begin position="623"/>
        <end position="653"/>
    </location>
</feature>
<dbReference type="Proteomes" id="UP000220836">
    <property type="component" value="Unassembled WGS sequence"/>
</dbReference>
<organism evidence="7 8">
    <name type="scientific">Pelagimonas varians</name>
    <dbReference type="NCBI Taxonomy" id="696760"/>
    <lineage>
        <taxon>Bacteria</taxon>
        <taxon>Pseudomonadati</taxon>
        <taxon>Pseudomonadota</taxon>
        <taxon>Alphaproteobacteria</taxon>
        <taxon>Rhodobacterales</taxon>
        <taxon>Roseobacteraceae</taxon>
        <taxon>Pelagimonas</taxon>
    </lineage>
</organism>
<dbReference type="GO" id="GO:0009279">
    <property type="term" value="C:cell outer membrane"/>
    <property type="evidence" value="ECO:0007669"/>
    <property type="project" value="UniProtKB-SubCell"/>
</dbReference>
<proteinExistence type="predicted"/>
<dbReference type="PANTHER" id="PTHR30329">
    <property type="entry name" value="STATOR ELEMENT OF FLAGELLAR MOTOR COMPLEX"/>
    <property type="match status" value="1"/>
</dbReference>
<sequence length="653" mass="69132">MRLSSIFTLGGTFAVAGAVSLVSAYFSAGIIETASKTEVLGKLDLEGLTWAEVDTNGLQVFLIGTAPDEASRFKALSTAGSVVEATRVIDQMLVEEPDDLAPPDFSIEILRNDAGVSAIGLIPKSTSRDDLIEGFETLTGTGEVSDLLGFVDYDAPEGWDLALKFALTALRDLPRSQISVRPNLVAIKAMAESDEHRRRIESGLARRKPDGLTLELDLSAPRPVISPFTLRFIIDDSGPHFDTCSADTEVARDRILSAASEAGLTAKTSCTLGLGVPSRRWADAAVLAISKLAELKGTSVTFSNADITLVAPEGTSQAAFDRVVGELETALPSVFALRAILPKAPEQSAEGPPEFTATLSPEGKVQLRGRLSSEIARQTMDSFARARFGSDDVYTAARVAEGLPGDWQMRTLAALEVLSTLVNGSVTVTPDNVAIAGKTGNQDARAEIAQVLAAKLGDAAEFEINVEYVKRLDPLLGIPTPEECEAQIVEIIGSRKISFEPGSATLDASAKDILDELAELLKKCGDIPLEVGGHTDSQGRESMNQKLSQDRAQSVLDALRGRLVPVKSYTVTGHGEATPIADNGTEEGREANRRITFTLLKPEGEADQDAAAEPAQGPVADGPENEDPAAEEAAEDIKEEDAVADPAEGTDDG</sequence>
<evidence type="ECO:0000313" key="8">
    <source>
        <dbReference type="Proteomes" id="UP000220836"/>
    </source>
</evidence>
<evidence type="ECO:0000313" key="7">
    <source>
        <dbReference type="EMBL" id="SMX37403.1"/>
    </source>
</evidence>